<keyword evidence="4" id="KW-1185">Reference proteome</keyword>
<gene>
    <name evidence="3" type="ORF">K457DRAFT_24013</name>
</gene>
<accession>A0A197JHA0</accession>
<dbReference type="Proteomes" id="UP000078512">
    <property type="component" value="Unassembled WGS sequence"/>
</dbReference>
<evidence type="ECO:0000256" key="1">
    <source>
        <dbReference type="SAM" id="MobiDB-lite"/>
    </source>
</evidence>
<dbReference type="InterPro" id="IPR056124">
    <property type="entry name" value="DUF7707"/>
</dbReference>
<organism evidence="3 4">
    <name type="scientific">Linnemannia elongata AG-77</name>
    <dbReference type="NCBI Taxonomy" id="1314771"/>
    <lineage>
        <taxon>Eukaryota</taxon>
        <taxon>Fungi</taxon>
        <taxon>Fungi incertae sedis</taxon>
        <taxon>Mucoromycota</taxon>
        <taxon>Mortierellomycotina</taxon>
        <taxon>Mortierellomycetes</taxon>
        <taxon>Mortierellales</taxon>
        <taxon>Mortierellaceae</taxon>
        <taxon>Linnemannia</taxon>
    </lineage>
</organism>
<evidence type="ECO:0000313" key="3">
    <source>
        <dbReference type="EMBL" id="OAQ24562.1"/>
    </source>
</evidence>
<dbReference type="OrthoDB" id="2121879at2759"/>
<feature type="domain" description="DUF7707" evidence="2">
    <location>
        <begin position="69"/>
        <end position="146"/>
    </location>
</feature>
<dbReference type="Pfam" id="PF24808">
    <property type="entry name" value="DUF7707"/>
    <property type="match status" value="1"/>
</dbReference>
<protein>
    <recommendedName>
        <fullName evidence="2">DUF7707 domain-containing protein</fullName>
    </recommendedName>
</protein>
<reference evidence="3 4" key="1">
    <citation type="submission" date="2016-05" db="EMBL/GenBank/DDBJ databases">
        <title>Genome sequencing reveals origins of a unique bacterial endosymbiosis in the earliest lineages of terrestrial Fungi.</title>
        <authorList>
            <consortium name="DOE Joint Genome Institute"/>
            <person name="Uehling J."/>
            <person name="Gryganskyi A."/>
            <person name="Hameed K."/>
            <person name="Tschaplinski T."/>
            <person name="Misztal P."/>
            <person name="Wu S."/>
            <person name="Desiro A."/>
            <person name="Vande Pol N."/>
            <person name="Du Z.-Y."/>
            <person name="Zienkiewicz A."/>
            <person name="Zienkiewicz K."/>
            <person name="Morin E."/>
            <person name="Tisserant E."/>
            <person name="Splivallo R."/>
            <person name="Hainaut M."/>
            <person name="Henrissat B."/>
            <person name="Ohm R."/>
            <person name="Kuo A."/>
            <person name="Yan J."/>
            <person name="Lipzen A."/>
            <person name="Nolan M."/>
            <person name="Labutti K."/>
            <person name="Barry K."/>
            <person name="Goldstein A."/>
            <person name="Labbe J."/>
            <person name="Schadt C."/>
            <person name="Tuskan G."/>
            <person name="Grigoriev I."/>
            <person name="Martin F."/>
            <person name="Vilgalys R."/>
            <person name="Bonito G."/>
        </authorList>
    </citation>
    <scope>NUCLEOTIDE SEQUENCE [LARGE SCALE GENOMIC DNA]</scope>
    <source>
        <strain evidence="3 4">AG-77</strain>
    </source>
</reference>
<feature type="region of interest" description="Disordered" evidence="1">
    <location>
        <begin position="1"/>
        <end position="25"/>
    </location>
</feature>
<name>A0A197JHA0_9FUNG</name>
<dbReference type="EMBL" id="KV442092">
    <property type="protein sequence ID" value="OAQ24562.1"/>
    <property type="molecule type" value="Genomic_DNA"/>
</dbReference>
<proteinExistence type="predicted"/>
<dbReference type="AlphaFoldDB" id="A0A197JHA0"/>
<sequence length="298" mass="33241">MSSQQQQTYQQLQQSHNNSNSTINMWIPKKNTSSSTLQLLLLVTLGLSISTSLTGTTTIVDSAFAGPHPTKVDTFMRETLCSNQAAMCAASCQNNVQTNDCNTETLEWNCVCTAGISNTIHNWQYPIPFSLCRIQLLECIKGCPKIALNPAVNDQQRRFSAQASSSIDVEGENNSIDMDKDDYDAIQELRTLRQQDRLEESSYSRFGVEGLRQQIAAKKKQLHKQLWAVEQQQQQRQRIEVAGIFSRQNTISFTTVTDPTARHPAECEAHCHSVLSCGTETAPEYHGTQQIVFPGHAS</sequence>
<evidence type="ECO:0000313" key="4">
    <source>
        <dbReference type="Proteomes" id="UP000078512"/>
    </source>
</evidence>
<feature type="compositionally biased region" description="Low complexity" evidence="1">
    <location>
        <begin position="1"/>
        <end position="21"/>
    </location>
</feature>
<evidence type="ECO:0000259" key="2">
    <source>
        <dbReference type="Pfam" id="PF24808"/>
    </source>
</evidence>